<dbReference type="SUPFAM" id="SSF53067">
    <property type="entry name" value="Actin-like ATPase domain"/>
    <property type="match status" value="1"/>
</dbReference>
<protein>
    <submittedName>
        <fullName evidence="2">Uncharacterized protein</fullName>
    </submittedName>
</protein>
<name>A0A8H5EZ68_9AGAR</name>
<sequence length="216" mass="22499">MISVSANQALPPTIAHSLASLPGALQPFAGMFWAHVGLVGGCTKFPGFRERLETELRALAPVGCDVRVWGGAQDKADPITTAYRAACSFASSSSSSSSQSTAASSYPILPSEYLETGGSQKGGATDGRREETQCGEEEGVGGGDCSRWGWWREGVRKASRKTRKQGLPLRLGTEGERKGESSHTSFGSPTTPEGDTAGGATADADADVLDGRNVES</sequence>
<dbReference type="AlphaFoldDB" id="A0A8H5EZ68"/>
<accession>A0A8H5EZ68</accession>
<dbReference type="InterPro" id="IPR004000">
    <property type="entry name" value="Actin"/>
</dbReference>
<dbReference type="Gene3D" id="3.30.420.40">
    <property type="match status" value="2"/>
</dbReference>
<keyword evidence="3" id="KW-1185">Reference proteome</keyword>
<evidence type="ECO:0000313" key="3">
    <source>
        <dbReference type="Proteomes" id="UP000567179"/>
    </source>
</evidence>
<dbReference type="EMBL" id="JAACJJ010000032">
    <property type="protein sequence ID" value="KAF5317774.1"/>
    <property type="molecule type" value="Genomic_DNA"/>
</dbReference>
<dbReference type="Proteomes" id="UP000567179">
    <property type="component" value="Unassembled WGS sequence"/>
</dbReference>
<gene>
    <name evidence="2" type="ORF">D9619_012668</name>
</gene>
<reference evidence="2 3" key="1">
    <citation type="journal article" date="2020" name="ISME J.">
        <title>Uncovering the hidden diversity of litter-decomposition mechanisms in mushroom-forming fungi.</title>
        <authorList>
            <person name="Floudas D."/>
            <person name="Bentzer J."/>
            <person name="Ahren D."/>
            <person name="Johansson T."/>
            <person name="Persson P."/>
            <person name="Tunlid A."/>
        </authorList>
    </citation>
    <scope>NUCLEOTIDE SEQUENCE [LARGE SCALE GENOMIC DNA]</scope>
    <source>
        <strain evidence="2 3">CBS 101986</strain>
    </source>
</reference>
<organism evidence="2 3">
    <name type="scientific">Psilocybe cf. subviscida</name>
    <dbReference type="NCBI Taxonomy" id="2480587"/>
    <lineage>
        <taxon>Eukaryota</taxon>
        <taxon>Fungi</taxon>
        <taxon>Dikarya</taxon>
        <taxon>Basidiomycota</taxon>
        <taxon>Agaricomycotina</taxon>
        <taxon>Agaricomycetes</taxon>
        <taxon>Agaricomycetidae</taxon>
        <taxon>Agaricales</taxon>
        <taxon>Agaricineae</taxon>
        <taxon>Strophariaceae</taxon>
        <taxon>Psilocybe</taxon>
    </lineage>
</organism>
<evidence type="ECO:0000256" key="1">
    <source>
        <dbReference type="SAM" id="MobiDB-lite"/>
    </source>
</evidence>
<feature type="compositionally biased region" description="Low complexity" evidence="1">
    <location>
        <begin position="190"/>
        <end position="203"/>
    </location>
</feature>
<proteinExistence type="predicted"/>
<feature type="region of interest" description="Disordered" evidence="1">
    <location>
        <begin position="110"/>
        <end position="216"/>
    </location>
</feature>
<dbReference type="OrthoDB" id="6220758at2759"/>
<dbReference type="Pfam" id="PF00022">
    <property type="entry name" value="Actin"/>
    <property type="match status" value="1"/>
</dbReference>
<dbReference type="InterPro" id="IPR043129">
    <property type="entry name" value="ATPase_NBD"/>
</dbReference>
<evidence type="ECO:0000313" key="2">
    <source>
        <dbReference type="EMBL" id="KAF5317774.1"/>
    </source>
</evidence>
<comment type="caution">
    <text evidence="2">The sequence shown here is derived from an EMBL/GenBank/DDBJ whole genome shotgun (WGS) entry which is preliminary data.</text>
</comment>